<evidence type="ECO:0000313" key="2">
    <source>
        <dbReference type="EMBL" id="OQE94806.1"/>
    </source>
</evidence>
<dbReference type="STRING" id="60175.A0A1V6Z513"/>
<gene>
    <name evidence="2" type="ORF">PENNAL_c0003G08458</name>
</gene>
<dbReference type="EMBL" id="MOOB01000003">
    <property type="protein sequence ID" value="OQE94806.1"/>
    <property type="molecule type" value="Genomic_DNA"/>
</dbReference>
<reference evidence="3" key="1">
    <citation type="journal article" date="2017" name="Nat. Microbiol.">
        <title>Global analysis of biosynthetic gene clusters reveals vast potential of secondary metabolite production in Penicillium species.</title>
        <authorList>
            <person name="Nielsen J.C."/>
            <person name="Grijseels S."/>
            <person name="Prigent S."/>
            <person name="Ji B."/>
            <person name="Dainat J."/>
            <person name="Nielsen K.F."/>
            <person name="Frisvad J.C."/>
            <person name="Workman M."/>
            <person name="Nielsen J."/>
        </authorList>
    </citation>
    <scope>NUCLEOTIDE SEQUENCE [LARGE SCALE GENOMIC DNA]</scope>
    <source>
        <strain evidence="3">IBT 13039</strain>
    </source>
</reference>
<dbReference type="AlphaFoldDB" id="A0A1V6Z513"/>
<evidence type="ECO:0000313" key="3">
    <source>
        <dbReference type="Proteomes" id="UP000191691"/>
    </source>
</evidence>
<comment type="caution">
    <text evidence="2">The sequence shown here is derived from an EMBL/GenBank/DDBJ whole genome shotgun (WGS) entry which is preliminary data.</text>
</comment>
<proteinExistence type="predicted"/>
<sequence>MNNPSNRDGEQSPIPEAEGGDTNLDMFVNRFSCGTLLNTGTQIHSQIVKSCGDIMQEYLQKNGDVACRDLRVFCKNKKPIQDEIDSDKGMPEGFRYWFDIEEALEPKVPASLMAGIPIA</sequence>
<name>A0A1V6Z513_PENNA</name>
<dbReference type="Proteomes" id="UP000191691">
    <property type="component" value="Unassembled WGS sequence"/>
</dbReference>
<keyword evidence="3" id="KW-1185">Reference proteome</keyword>
<protein>
    <submittedName>
        <fullName evidence="2">Uncharacterized protein</fullName>
    </submittedName>
</protein>
<evidence type="ECO:0000256" key="1">
    <source>
        <dbReference type="SAM" id="MobiDB-lite"/>
    </source>
</evidence>
<feature type="region of interest" description="Disordered" evidence="1">
    <location>
        <begin position="1"/>
        <end position="22"/>
    </location>
</feature>
<accession>A0A1V6Z513</accession>
<organism evidence="2 3">
    <name type="scientific">Penicillium nalgiovense</name>
    <dbReference type="NCBI Taxonomy" id="60175"/>
    <lineage>
        <taxon>Eukaryota</taxon>
        <taxon>Fungi</taxon>
        <taxon>Dikarya</taxon>
        <taxon>Ascomycota</taxon>
        <taxon>Pezizomycotina</taxon>
        <taxon>Eurotiomycetes</taxon>
        <taxon>Eurotiomycetidae</taxon>
        <taxon>Eurotiales</taxon>
        <taxon>Aspergillaceae</taxon>
        <taxon>Penicillium</taxon>
    </lineage>
</organism>